<sequence length="79" mass="8879">VFYDCCKEPYPDVTFVITIRRRTLYYALNLLIPCVLLSSMTLLIFVLPADSGEKISLGEYSRADGQKATAEKLKCSVLL</sequence>
<dbReference type="EMBL" id="JAHRIN010050903">
    <property type="protein sequence ID" value="MEQ2208998.1"/>
    <property type="molecule type" value="Genomic_DNA"/>
</dbReference>
<dbReference type="PANTHER" id="PTHR18945">
    <property type="entry name" value="NEUROTRANSMITTER GATED ION CHANNEL"/>
    <property type="match status" value="1"/>
</dbReference>
<protein>
    <submittedName>
        <fullName evidence="4">Neuronal acetylcholine receptor subunit alpha-7</fullName>
    </submittedName>
</protein>
<dbReference type="SUPFAM" id="SSF90112">
    <property type="entry name" value="Neurotransmitter-gated ion-channel transmembrane pore"/>
    <property type="match status" value="1"/>
</dbReference>
<evidence type="ECO:0000259" key="3">
    <source>
        <dbReference type="Pfam" id="PF02932"/>
    </source>
</evidence>
<organism evidence="4 5">
    <name type="scientific">Xenoophorus captivus</name>
    <dbReference type="NCBI Taxonomy" id="1517983"/>
    <lineage>
        <taxon>Eukaryota</taxon>
        <taxon>Metazoa</taxon>
        <taxon>Chordata</taxon>
        <taxon>Craniata</taxon>
        <taxon>Vertebrata</taxon>
        <taxon>Euteleostomi</taxon>
        <taxon>Actinopterygii</taxon>
        <taxon>Neopterygii</taxon>
        <taxon>Teleostei</taxon>
        <taxon>Neoteleostei</taxon>
        <taxon>Acanthomorphata</taxon>
        <taxon>Ovalentaria</taxon>
        <taxon>Atherinomorphae</taxon>
        <taxon>Cyprinodontiformes</taxon>
        <taxon>Goodeidae</taxon>
        <taxon>Xenoophorus</taxon>
    </lineage>
</organism>
<keyword evidence="5" id="KW-1185">Reference proteome</keyword>
<evidence type="ECO:0000313" key="4">
    <source>
        <dbReference type="EMBL" id="MEQ2208998.1"/>
    </source>
</evidence>
<keyword evidence="2" id="KW-0472">Membrane</keyword>
<feature type="non-terminal residue" evidence="4">
    <location>
        <position position="1"/>
    </location>
</feature>
<evidence type="ECO:0000256" key="1">
    <source>
        <dbReference type="ARBA" id="ARBA00004141"/>
    </source>
</evidence>
<keyword evidence="2" id="KW-0812">Transmembrane</keyword>
<evidence type="ECO:0000256" key="2">
    <source>
        <dbReference type="SAM" id="Phobius"/>
    </source>
</evidence>
<dbReference type="Pfam" id="PF02932">
    <property type="entry name" value="Neur_chan_memb"/>
    <property type="match status" value="1"/>
</dbReference>
<dbReference type="InterPro" id="IPR006201">
    <property type="entry name" value="Neur_channel"/>
</dbReference>
<dbReference type="InterPro" id="IPR036734">
    <property type="entry name" value="Neur_chan_lig-bd_sf"/>
</dbReference>
<proteinExistence type="predicted"/>
<feature type="transmembrane region" description="Helical" evidence="2">
    <location>
        <begin position="24"/>
        <end position="47"/>
    </location>
</feature>
<accession>A0ABV0RLE5</accession>
<reference evidence="4 5" key="1">
    <citation type="submission" date="2021-06" db="EMBL/GenBank/DDBJ databases">
        <authorList>
            <person name="Palmer J.M."/>
        </authorList>
    </citation>
    <scope>NUCLEOTIDE SEQUENCE [LARGE SCALE GENOMIC DNA]</scope>
    <source>
        <strain evidence="4 5">XC_2019</strain>
        <tissue evidence="4">Muscle</tissue>
    </source>
</reference>
<dbReference type="Gene3D" id="2.70.170.10">
    <property type="entry name" value="Neurotransmitter-gated ion-channel ligand-binding domain"/>
    <property type="match status" value="1"/>
</dbReference>
<gene>
    <name evidence="4" type="primary">CHRNA7_4</name>
    <name evidence="4" type="ORF">XENOCAPTIV_022146</name>
</gene>
<dbReference type="InterPro" id="IPR006029">
    <property type="entry name" value="Neurotrans-gated_channel_TM"/>
</dbReference>
<name>A0ABV0RLE5_9TELE</name>
<comment type="subcellular location">
    <subcellularLocation>
        <location evidence="1">Membrane</location>
        <topology evidence="1">Multi-pass membrane protein</topology>
    </subcellularLocation>
</comment>
<keyword evidence="2" id="KW-1133">Transmembrane helix</keyword>
<comment type="caution">
    <text evidence="4">The sequence shown here is derived from an EMBL/GenBank/DDBJ whole genome shotgun (WGS) entry which is preliminary data.</text>
</comment>
<feature type="domain" description="Neurotransmitter-gated ion-channel transmembrane" evidence="3">
    <location>
        <begin position="30"/>
        <end position="58"/>
    </location>
</feature>
<dbReference type="Gene3D" id="1.20.58.390">
    <property type="entry name" value="Neurotransmitter-gated ion-channel transmembrane domain"/>
    <property type="match status" value="1"/>
</dbReference>
<dbReference type="InterPro" id="IPR038050">
    <property type="entry name" value="Neuro_actylchol_rec"/>
</dbReference>
<dbReference type="InterPro" id="IPR036719">
    <property type="entry name" value="Neuro-gated_channel_TM_sf"/>
</dbReference>
<dbReference type="CDD" id="cd19051">
    <property type="entry name" value="LGIC_TM_cation"/>
    <property type="match status" value="1"/>
</dbReference>
<evidence type="ECO:0000313" key="5">
    <source>
        <dbReference type="Proteomes" id="UP001434883"/>
    </source>
</evidence>
<keyword evidence="4" id="KW-0675">Receptor</keyword>
<dbReference type="Proteomes" id="UP001434883">
    <property type="component" value="Unassembled WGS sequence"/>
</dbReference>